<protein>
    <recommendedName>
        <fullName evidence="5">YbgF trimerisation domain-containing protein</fullName>
    </recommendedName>
</protein>
<evidence type="ECO:0008006" key="5">
    <source>
        <dbReference type="Google" id="ProtNLM"/>
    </source>
</evidence>
<sequence>MASLMLSVGGVMLYLTPAAQATEPPAAAPFSAPELTPEELAKLTPDERTRYDNLRESLQQVVQQLQALEQENTRLQQTITQGNANNQALDIEIDKLRPPQHVTPPTAP</sequence>
<reference evidence="3 4" key="1">
    <citation type="submission" date="2017-01" db="EMBL/GenBank/DDBJ databases">
        <title>Novel large sulfur bacteria in the metagenomes of groundwater-fed chemosynthetic microbial mats in the Lake Huron basin.</title>
        <authorList>
            <person name="Sharrar A.M."/>
            <person name="Flood B.E."/>
            <person name="Bailey J.V."/>
            <person name="Jones D.S."/>
            <person name="Biddanda B."/>
            <person name="Ruberg S.A."/>
            <person name="Marcus D.N."/>
            <person name="Dick G.J."/>
        </authorList>
    </citation>
    <scope>NUCLEOTIDE SEQUENCE [LARGE SCALE GENOMIC DNA]</scope>
    <source>
        <strain evidence="3">A8</strain>
    </source>
</reference>
<organism evidence="3 4">
    <name type="scientific">Thiothrix lacustris</name>
    <dbReference type="NCBI Taxonomy" id="525917"/>
    <lineage>
        <taxon>Bacteria</taxon>
        <taxon>Pseudomonadati</taxon>
        <taxon>Pseudomonadota</taxon>
        <taxon>Gammaproteobacteria</taxon>
        <taxon>Thiotrichales</taxon>
        <taxon>Thiotrichaceae</taxon>
        <taxon>Thiothrix</taxon>
    </lineage>
</organism>
<evidence type="ECO:0000313" key="4">
    <source>
        <dbReference type="Proteomes" id="UP000192491"/>
    </source>
</evidence>
<keyword evidence="1" id="KW-0175">Coiled coil</keyword>
<gene>
    <name evidence="3" type="ORF">BWK73_14390</name>
</gene>
<feature type="coiled-coil region" evidence="1">
    <location>
        <begin position="51"/>
        <end position="85"/>
    </location>
</feature>
<feature type="signal peptide" evidence="2">
    <location>
        <begin position="1"/>
        <end position="21"/>
    </location>
</feature>
<dbReference type="AlphaFoldDB" id="A0A1Y1QSB6"/>
<name>A0A1Y1QSB6_9GAMM</name>
<dbReference type="Gene3D" id="1.20.5.400">
    <property type="match status" value="1"/>
</dbReference>
<dbReference type="EMBL" id="MTEJ01000061">
    <property type="protein sequence ID" value="OQX12676.1"/>
    <property type="molecule type" value="Genomic_DNA"/>
</dbReference>
<evidence type="ECO:0000256" key="2">
    <source>
        <dbReference type="SAM" id="SignalP"/>
    </source>
</evidence>
<comment type="caution">
    <text evidence="3">The sequence shown here is derived from an EMBL/GenBank/DDBJ whole genome shotgun (WGS) entry which is preliminary data.</text>
</comment>
<feature type="chain" id="PRO_5013073140" description="YbgF trimerisation domain-containing protein" evidence="2">
    <location>
        <begin position="22"/>
        <end position="108"/>
    </location>
</feature>
<keyword evidence="2" id="KW-0732">Signal</keyword>
<proteinExistence type="predicted"/>
<evidence type="ECO:0000256" key="1">
    <source>
        <dbReference type="SAM" id="Coils"/>
    </source>
</evidence>
<dbReference type="Proteomes" id="UP000192491">
    <property type="component" value="Unassembled WGS sequence"/>
</dbReference>
<accession>A0A1Y1QSB6</accession>
<evidence type="ECO:0000313" key="3">
    <source>
        <dbReference type="EMBL" id="OQX12676.1"/>
    </source>
</evidence>